<dbReference type="InterPro" id="IPR038921">
    <property type="entry name" value="YOR389W-like"/>
</dbReference>
<protein>
    <submittedName>
        <fullName evidence="3">Uncharacterized protein</fullName>
    </submittedName>
</protein>
<keyword evidence="4" id="KW-1185">Reference proteome</keyword>
<reference evidence="4" key="2">
    <citation type="submission" date="2015-01" db="EMBL/GenBank/DDBJ databases">
        <title>Evolutionary Origins and Diversification of the Mycorrhizal Mutualists.</title>
        <authorList>
            <consortium name="DOE Joint Genome Institute"/>
            <consortium name="Mycorrhizal Genomics Consortium"/>
            <person name="Kohler A."/>
            <person name="Kuo A."/>
            <person name="Nagy L.G."/>
            <person name="Floudas D."/>
            <person name="Copeland A."/>
            <person name="Barry K.W."/>
            <person name="Cichocki N."/>
            <person name="Veneault-Fourrey C."/>
            <person name="LaButti K."/>
            <person name="Lindquist E.A."/>
            <person name="Lipzen A."/>
            <person name="Lundell T."/>
            <person name="Morin E."/>
            <person name="Murat C."/>
            <person name="Riley R."/>
            <person name="Ohm R."/>
            <person name="Sun H."/>
            <person name="Tunlid A."/>
            <person name="Henrissat B."/>
            <person name="Grigoriev I.V."/>
            <person name="Hibbett D.S."/>
            <person name="Martin F."/>
        </authorList>
    </citation>
    <scope>NUCLEOTIDE SEQUENCE [LARGE SCALE GENOMIC DNA]</scope>
    <source>
        <strain evidence="4">MUT 4182</strain>
    </source>
</reference>
<feature type="compositionally biased region" description="Pro residues" evidence="1">
    <location>
        <begin position="222"/>
        <end position="238"/>
    </location>
</feature>
<keyword evidence="2" id="KW-0732">Signal</keyword>
<dbReference type="PANTHER" id="PTHR35204:SF1">
    <property type="entry name" value="ENTEROTOXIN"/>
    <property type="match status" value="1"/>
</dbReference>
<evidence type="ECO:0000256" key="2">
    <source>
        <dbReference type="SAM" id="SignalP"/>
    </source>
</evidence>
<evidence type="ECO:0000256" key="1">
    <source>
        <dbReference type="SAM" id="MobiDB-lite"/>
    </source>
</evidence>
<accession>A0A0C3KM33</accession>
<dbReference type="PANTHER" id="PTHR35204">
    <property type="entry name" value="YALI0A21131P"/>
    <property type="match status" value="1"/>
</dbReference>
<evidence type="ECO:0000313" key="4">
    <source>
        <dbReference type="Proteomes" id="UP000054248"/>
    </source>
</evidence>
<name>A0A0C3KM33_9AGAM</name>
<feature type="signal peptide" evidence="2">
    <location>
        <begin position="1"/>
        <end position="19"/>
    </location>
</feature>
<reference evidence="3 4" key="1">
    <citation type="submission" date="2014-04" db="EMBL/GenBank/DDBJ databases">
        <authorList>
            <consortium name="DOE Joint Genome Institute"/>
            <person name="Kuo A."/>
            <person name="Girlanda M."/>
            <person name="Perotto S."/>
            <person name="Kohler A."/>
            <person name="Nagy L.G."/>
            <person name="Floudas D."/>
            <person name="Copeland A."/>
            <person name="Barry K.W."/>
            <person name="Cichocki N."/>
            <person name="Veneault-Fourrey C."/>
            <person name="LaButti K."/>
            <person name="Lindquist E.A."/>
            <person name="Lipzen A."/>
            <person name="Lundell T."/>
            <person name="Morin E."/>
            <person name="Murat C."/>
            <person name="Sun H."/>
            <person name="Tunlid A."/>
            <person name="Henrissat B."/>
            <person name="Grigoriev I.V."/>
            <person name="Hibbett D.S."/>
            <person name="Martin F."/>
            <person name="Nordberg H.P."/>
            <person name="Cantor M.N."/>
            <person name="Hua S.X."/>
        </authorList>
    </citation>
    <scope>NUCLEOTIDE SEQUENCE [LARGE SCALE GENOMIC DNA]</scope>
    <source>
        <strain evidence="3 4">MUT 4182</strain>
    </source>
</reference>
<dbReference type="AlphaFoldDB" id="A0A0C3KM33"/>
<dbReference type="OrthoDB" id="10261782at2759"/>
<dbReference type="EMBL" id="KN823110">
    <property type="protein sequence ID" value="KIO22403.1"/>
    <property type="molecule type" value="Genomic_DNA"/>
</dbReference>
<dbReference type="Proteomes" id="UP000054248">
    <property type="component" value="Unassembled WGS sequence"/>
</dbReference>
<evidence type="ECO:0000313" key="3">
    <source>
        <dbReference type="EMBL" id="KIO22403.1"/>
    </source>
</evidence>
<proteinExistence type="predicted"/>
<dbReference type="STRING" id="1051891.A0A0C3KM33"/>
<sequence length="583" mass="65547">MRRSLLALSIGGFLARAQHQTPLSTEPQVKVDLPKPLASDWNVSPNPDETGHLIFNSINGLLNHWQNAYYRNGHSIVPATIAPGTLLYHGRRQADAPPDTPEWVSFDPEHSYMFGWNVYTFVVGSEPLRVLYLDGSSAANMQSGTIDTQEILWYGELREGGWRDERHEIVELCSWGQQYDIHGFVRMEFDFEIMLCDFTKRVSLVSGLTLLPTNRGRRGPGGGPPPGRKPGEVPPGPPTDDDPLESLAAGHSRFETLPDDHLEPPQPPEMPPRVPWEDPVPPKGWKGSLLSGSAVTFGGIQAGNWHNAPSGLNGVILDHAGTISFFNPKYTSLVEARRGVDRMKWRAGNITKSDVELFRAELDAVLTRKEKGSDVRWDGLVRSVVERHADRLEFLSEWLGADHKNVTEGVVYARRTVLEMLAPYFVVDSIPSDYKTNVTWLNPTMHYCSTAYTSHLPVDDFTPQEHLLKEAVEVVTTEICRTLGVVWLDAFDAEAVQNETEQRERLVKWKGEIGRLMDWLGWAVWVKCKPICGPFELCSLPQWPFDMRWGDPDGGDDLTPRCMSRIELQGRRFRGDRVLGPAQ</sequence>
<feature type="chain" id="PRO_5002179382" evidence="2">
    <location>
        <begin position="20"/>
        <end position="583"/>
    </location>
</feature>
<feature type="region of interest" description="Disordered" evidence="1">
    <location>
        <begin position="211"/>
        <end position="246"/>
    </location>
</feature>
<gene>
    <name evidence="3" type="ORF">M407DRAFT_216435</name>
</gene>
<organism evidence="3 4">
    <name type="scientific">Tulasnella calospora MUT 4182</name>
    <dbReference type="NCBI Taxonomy" id="1051891"/>
    <lineage>
        <taxon>Eukaryota</taxon>
        <taxon>Fungi</taxon>
        <taxon>Dikarya</taxon>
        <taxon>Basidiomycota</taxon>
        <taxon>Agaricomycotina</taxon>
        <taxon>Agaricomycetes</taxon>
        <taxon>Cantharellales</taxon>
        <taxon>Tulasnellaceae</taxon>
        <taxon>Tulasnella</taxon>
    </lineage>
</organism>
<dbReference type="HOGENOM" id="CLU_017366_2_1_1"/>